<feature type="domain" description="RapZ-like N-terminal" evidence="5">
    <location>
        <begin position="27"/>
        <end position="178"/>
    </location>
</feature>
<evidence type="ECO:0000256" key="4">
    <source>
        <dbReference type="HAMAP-Rule" id="MF_00636"/>
    </source>
</evidence>
<dbReference type="InterPro" id="IPR027417">
    <property type="entry name" value="P-loop_NTPase"/>
</dbReference>
<organism evidence="7 8">
    <name type="scientific">Demequina activiva</name>
    <dbReference type="NCBI Taxonomy" id="1582364"/>
    <lineage>
        <taxon>Bacteria</taxon>
        <taxon>Bacillati</taxon>
        <taxon>Actinomycetota</taxon>
        <taxon>Actinomycetes</taxon>
        <taxon>Micrococcales</taxon>
        <taxon>Demequinaceae</taxon>
        <taxon>Demequina</taxon>
    </lineage>
</organism>
<dbReference type="PIRSF" id="PIRSF005052">
    <property type="entry name" value="P-loopkin"/>
    <property type="match status" value="1"/>
</dbReference>
<evidence type="ECO:0000256" key="2">
    <source>
        <dbReference type="ARBA" id="ARBA00022840"/>
    </source>
</evidence>
<accession>A0A919Q576</accession>
<gene>
    <name evidence="7" type="ORF">Dac01nite_12500</name>
</gene>
<dbReference type="PANTHER" id="PTHR30448">
    <property type="entry name" value="RNASE ADAPTER PROTEIN RAPZ"/>
    <property type="match status" value="1"/>
</dbReference>
<reference evidence="7" key="1">
    <citation type="submission" date="2021-01" db="EMBL/GenBank/DDBJ databases">
        <title>Whole genome shotgun sequence of Demequina activiva NBRC 110675.</title>
        <authorList>
            <person name="Komaki H."/>
            <person name="Tamura T."/>
        </authorList>
    </citation>
    <scope>NUCLEOTIDE SEQUENCE</scope>
    <source>
        <strain evidence="7">NBRC 110675</strain>
    </source>
</reference>
<evidence type="ECO:0000256" key="1">
    <source>
        <dbReference type="ARBA" id="ARBA00022741"/>
    </source>
</evidence>
<evidence type="ECO:0000259" key="6">
    <source>
        <dbReference type="Pfam" id="PF22740"/>
    </source>
</evidence>
<feature type="domain" description="RapZ C-terminal" evidence="6">
    <location>
        <begin position="185"/>
        <end position="303"/>
    </location>
</feature>
<dbReference type="SUPFAM" id="SSF52540">
    <property type="entry name" value="P-loop containing nucleoside triphosphate hydrolases"/>
    <property type="match status" value="1"/>
</dbReference>
<proteinExistence type="inferred from homology"/>
<feature type="binding site" evidence="4">
    <location>
        <begin position="33"/>
        <end position="40"/>
    </location>
    <ligand>
        <name>ATP</name>
        <dbReference type="ChEBI" id="CHEBI:30616"/>
    </ligand>
</feature>
<feature type="binding site" evidence="4">
    <location>
        <begin position="83"/>
        <end position="86"/>
    </location>
    <ligand>
        <name>GTP</name>
        <dbReference type="ChEBI" id="CHEBI:37565"/>
    </ligand>
</feature>
<dbReference type="GO" id="GO:0005525">
    <property type="term" value="F:GTP binding"/>
    <property type="evidence" value="ECO:0007669"/>
    <property type="project" value="UniProtKB-UniRule"/>
</dbReference>
<evidence type="ECO:0000313" key="8">
    <source>
        <dbReference type="Proteomes" id="UP000652354"/>
    </source>
</evidence>
<dbReference type="InterPro" id="IPR005337">
    <property type="entry name" value="RapZ-like"/>
</dbReference>
<dbReference type="GO" id="GO:0005524">
    <property type="term" value="F:ATP binding"/>
    <property type="evidence" value="ECO:0007669"/>
    <property type="project" value="UniProtKB-UniRule"/>
</dbReference>
<dbReference type="Proteomes" id="UP000652354">
    <property type="component" value="Unassembled WGS sequence"/>
</dbReference>
<dbReference type="RefSeq" id="WP_203654480.1">
    <property type="nucleotide sequence ID" value="NZ_BONR01000002.1"/>
</dbReference>
<name>A0A919Q576_9MICO</name>
<dbReference type="InterPro" id="IPR053931">
    <property type="entry name" value="RapZ_C"/>
</dbReference>
<protein>
    <submittedName>
        <fullName evidence="7">Nucleotide-binding protein</fullName>
    </submittedName>
</protein>
<dbReference type="PANTHER" id="PTHR30448:SF0">
    <property type="entry name" value="RNASE ADAPTER PROTEIN RAPZ"/>
    <property type="match status" value="1"/>
</dbReference>
<keyword evidence="1 4" id="KW-0547">Nucleotide-binding</keyword>
<comment type="caution">
    <text evidence="7">The sequence shown here is derived from an EMBL/GenBank/DDBJ whole genome shotgun (WGS) entry which is preliminary data.</text>
</comment>
<dbReference type="Pfam" id="PF22740">
    <property type="entry name" value="PapZ_C"/>
    <property type="match status" value="1"/>
</dbReference>
<keyword evidence="8" id="KW-1185">Reference proteome</keyword>
<evidence type="ECO:0000256" key="3">
    <source>
        <dbReference type="ARBA" id="ARBA00023134"/>
    </source>
</evidence>
<dbReference type="HAMAP" id="MF_00636">
    <property type="entry name" value="RapZ_like"/>
    <property type="match status" value="1"/>
</dbReference>
<dbReference type="EMBL" id="BONR01000002">
    <property type="protein sequence ID" value="GIG54498.1"/>
    <property type="molecule type" value="Genomic_DNA"/>
</dbReference>
<evidence type="ECO:0000313" key="7">
    <source>
        <dbReference type="EMBL" id="GIG54498.1"/>
    </source>
</evidence>
<dbReference type="NCBIfam" id="NF003828">
    <property type="entry name" value="PRK05416.1"/>
    <property type="match status" value="1"/>
</dbReference>
<sequence length="307" mass="33705">MTEEPPAVTYPSGIPRPSFEAPEVAPEVMVLTGMSGAGRTKAAAVLADLGWYVVDNLPPHLLSGLVTSLIGGDTRRRLAAVVDVRGGEFFKDLETVVDDLEVKGVPVRLLFLDASDEALVRRFEEARRPHPLQQDGTLLEGIARERTMVADVRDRADHIIDTSRLNVHELRDVMTREVSDETPRLQINVQSFGFKNGIPADADFVADVRFLHNPHWVPELRPLTGLDPAVRDHVLGAEGAQEFVDGYASVIDSALHLYRAHDKHAVTIAVGCTGGKHRSVVMAEALGADLRARGYDVRTTHRDRPRA</sequence>
<dbReference type="Pfam" id="PF03668">
    <property type="entry name" value="RapZ-like_N"/>
    <property type="match status" value="1"/>
</dbReference>
<keyword evidence="3 4" id="KW-0342">GTP-binding</keyword>
<dbReference type="InterPro" id="IPR053930">
    <property type="entry name" value="RapZ-like_N"/>
</dbReference>
<dbReference type="Gene3D" id="3.40.50.300">
    <property type="entry name" value="P-loop containing nucleotide triphosphate hydrolases"/>
    <property type="match status" value="1"/>
</dbReference>
<dbReference type="AlphaFoldDB" id="A0A919Q576"/>
<keyword evidence="2 4" id="KW-0067">ATP-binding</keyword>
<evidence type="ECO:0000259" key="5">
    <source>
        <dbReference type="Pfam" id="PF03668"/>
    </source>
</evidence>